<organism evidence="1">
    <name type="scientific">Solanum lycopersicum</name>
    <name type="common">Tomato</name>
    <name type="synonym">Lycopersicon esculentum</name>
    <dbReference type="NCBI Taxonomy" id="4081"/>
    <lineage>
        <taxon>Eukaryota</taxon>
        <taxon>Viridiplantae</taxon>
        <taxon>Streptophyta</taxon>
        <taxon>Embryophyta</taxon>
        <taxon>Tracheophyta</taxon>
        <taxon>Spermatophyta</taxon>
        <taxon>Magnoliopsida</taxon>
        <taxon>eudicotyledons</taxon>
        <taxon>Gunneridae</taxon>
        <taxon>Pentapetalae</taxon>
        <taxon>asterids</taxon>
        <taxon>lamiids</taxon>
        <taxon>Solanales</taxon>
        <taxon>Solanaceae</taxon>
        <taxon>Solanoideae</taxon>
        <taxon>Solaneae</taxon>
        <taxon>Solanum</taxon>
        <taxon>Solanum subgen. Lycopersicon</taxon>
    </lineage>
</organism>
<evidence type="ECO:0000313" key="1">
    <source>
        <dbReference type="EnsemblPlants" id="Solyc12g006580.2.1"/>
    </source>
</evidence>
<dbReference type="AlphaFoldDB" id="A0A3Q7JRF9"/>
<dbReference type="Proteomes" id="UP000004994">
    <property type="component" value="Chromosome 12"/>
</dbReference>
<dbReference type="InParanoid" id="A0A3Q7JRF9"/>
<accession>A0A3Q7JRF9</accession>
<reference evidence="1" key="2">
    <citation type="submission" date="2019-01" db="UniProtKB">
        <authorList>
            <consortium name="EnsemblPlants"/>
        </authorList>
    </citation>
    <scope>IDENTIFICATION</scope>
    <source>
        <strain evidence="1">cv. Heinz 1706</strain>
    </source>
</reference>
<keyword evidence="2" id="KW-1185">Reference proteome</keyword>
<evidence type="ECO:0000313" key="2">
    <source>
        <dbReference type="Proteomes" id="UP000004994"/>
    </source>
</evidence>
<proteinExistence type="predicted"/>
<dbReference type="Gramene" id="Solyc12g006580.2.1">
    <property type="protein sequence ID" value="Solyc12g006580.2.1"/>
    <property type="gene ID" value="Solyc12g006580.2"/>
</dbReference>
<protein>
    <submittedName>
        <fullName evidence="1">Uncharacterized protein</fullName>
    </submittedName>
</protein>
<reference evidence="1" key="1">
    <citation type="journal article" date="2012" name="Nature">
        <title>The tomato genome sequence provides insights into fleshy fruit evolution.</title>
        <authorList>
            <consortium name="Tomato Genome Consortium"/>
        </authorList>
    </citation>
    <scope>NUCLEOTIDE SEQUENCE [LARGE SCALE GENOMIC DNA]</scope>
    <source>
        <strain evidence="1">cv. Heinz 1706</strain>
    </source>
</reference>
<dbReference type="PaxDb" id="4081-Solyc12g006580.1.1"/>
<sequence length="41" mass="4699">MLHIPIVLSEEADAAFGQRDHLDLIFSTRSTNIYAKNHYNP</sequence>
<name>A0A3Q7JRF9_SOLLC</name>
<dbReference type="EnsemblPlants" id="Solyc12g006580.2.1">
    <property type="protein sequence ID" value="Solyc12g006580.2.1"/>
    <property type="gene ID" value="Solyc12g006580.2"/>
</dbReference>